<dbReference type="AlphaFoldDB" id="A0A0D0E5E6"/>
<dbReference type="HOGENOM" id="CLU_2278355_0_0_1"/>
<accession>A0A0D0E5E6</accession>
<keyword evidence="2" id="KW-1185">Reference proteome</keyword>
<name>A0A0D0E5E6_9AGAM</name>
<sequence length="102" mass="11161">MMRLSNGKYSFATSFPDCPSAARGVKICTPNESWPHSGRRNFTKGCPNLFLVADMYSIVQCASPINAPTLRPTEVAPPRTAWFPSQPVPSAFQGMRSSQPNV</sequence>
<evidence type="ECO:0000313" key="1">
    <source>
        <dbReference type="EMBL" id="KIK92705.1"/>
    </source>
</evidence>
<gene>
    <name evidence="1" type="ORF">PAXRUDRAFT_829715</name>
</gene>
<protein>
    <submittedName>
        <fullName evidence="1">Uncharacterized protein</fullName>
    </submittedName>
</protein>
<evidence type="ECO:0000313" key="2">
    <source>
        <dbReference type="Proteomes" id="UP000054538"/>
    </source>
</evidence>
<dbReference type="EMBL" id="KN825251">
    <property type="protein sequence ID" value="KIK92705.1"/>
    <property type="molecule type" value="Genomic_DNA"/>
</dbReference>
<dbReference type="InParanoid" id="A0A0D0E5E6"/>
<reference evidence="1 2" key="1">
    <citation type="submission" date="2014-04" db="EMBL/GenBank/DDBJ databases">
        <authorList>
            <consortium name="DOE Joint Genome Institute"/>
            <person name="Kuo A."/>
            <person name="Kohler A."/>
            <person name="Jargeat P."/>
            <person name="Nagy L.G."/>
            <person name="Floudas D."/>
            <person name="Copeland A."/>
            <person name="Barry K.W."/>
            <person name="Cichocki N."/>
            <person name="Veneault-Fourrey C."/>
            <person name="LaButti K."/>
            <person name="Lindquist E.A."/>
            <person name="Lipzen A."/>
            <person name="Lundell T."/>
            <person name="Morin E."/>
            <person name="Murat C."/>
            <person name="Sun H."/>
            <person name="Tunlid A."/>
            <person name="Henrissat B."/>
            <person name="Grigoriev I.V."/>
            <person name="Hibbett D.S."/>
            <person name="Martin F."/>
            <person name="Nordberg H.P."/>
            <person name="Cantor M.N."/>
            <person name="Hua S.X."/>
        </authorList>
    </citation>
    <scope>NUCLEOTIDE SEQUENCE [LARGE SCALE GENOMIC DNA]</scope>
    <source>
        <strain evidence="1 2">Ve08.2h10</strain>
    </source>
</reference>
<organism evidence="1 2">
    <name type="scientific">Paxillus rubicundulus Ve08.2h10</name>
    <dbReference type="NCBI Taxonomy" id="930991"/>
    <lineage>
        <taxon>Eukaryota</taxon>
        <taxon>Fungi</taxon>
        <taxon>Dikarya</taxon>
        <taxon>Basidiomycota</taxon>
        <taxon>Agaricomycotina</taxon>
        <taxon>Agaricomycetes</taxon>
        <taxon>Agaricomycetidae</taxon>
        <taxon>Boletales</taxon>
        <taxon>Paxilineae</taxon>
        <taxon>Paxillaceae</taxon>
        <taxon>Paxillus</taxon>
    </lineage>
</organism>
<dbReference type="Proteomes" id="UP000054538">
    <property type="component" value="Unassembled WGS sequence"/>
</dbReference>
<proteinExistence type="predicted"/>
<reference evidence="2" key="2">
    <citation type="submission" date="2015-01" db="EMBL/GenBank/DDBJ databases">
        <title>Evolutionary Origins and Diversification of the Mycorrhizal Mutualists.</title>
        <authorList>
            <consortium name="DOE Joint Genome Institute"/>
            <consortium name="Mycorrhizal Genomics Consortium"/>
            <person name="Kohler A."/>
            <person name="Kuo A."/>
            <person name="Nagy L.G."/>
            <person name="Floudas D."/>
            <person name="Copeland A."/>
            <person name="Barry K.W."/>
            <person name="Cichocki N."/>
            <person name="Veneault-Fourrey C."/>
            <person name="LaButti K."/>
            <person name="Lindquist E.A."/>
            <person name="Lipzen A."/>
            <person name="Lundell T."/>
            <person name="Morin E."/>
            <person name="Murat C."/>
            <person name="Riley R."/>
            <person name="Ohm R."/>
            <person name="Sun H."/>
            <person name="Tunlid A."/>
            <person name="Henrissat B."/>
            <person name="Grigoriev I.V."/>
            <person name="Hibbett D.S."/>
            <person name="Martin F."/>
        </authorList>
    </citation>
    <scope>NUCLEOTIDE SEQUENCE [LARGE SCALE GENOMIC DNA]</scope>
    <source>
        <strain evidence="2">Ve08.2h10</strain>
    </source>
</reference>